<dbReference type="EMBL" id="NBNE01020625">
    <property type="protein sequence ID" value="OWY91280.1"/>
    <property type="molecule type" value="Genomic_DNA"/>
</dbReference>
<gene>
    <name evidence="1" type="ORF">PHMEG_00040208</name>
</gene>
<protein>
    <submittedName>
        <fullName evidence="1">Uncharacterized protein</fullName>
    </submittedName>
</protein>
<dbReference type="OrthoDB" id="119265at2759"/>
<proteinExistence type="predicted"/>
<dbReference type="AlphaFoldDB" id="A0A225UED9"/>
<accession>A0A225UED9</accession>
<comment type="caution">
    <text evidence="1">The sequence shown here is derived from an EMBL/GenBank/DDBJ whole genome shotgun (WGS) entry which is preliminary data.</text>
</comment>
<dbReference type="Proteomes" id="UP000198211">
    <property type="component" value="Unassembled WGS sequence"/>
</dbReference>
<organism evidence="1 2">
    <name type="scientific">Phytophthora megakarya</name>
    <dbReference type="NCBI Taxonomy" id="4795"/>
    <lineage>
        <taxon>Eukaryota</taxon>
        <taxon>Sar</taxon>
        <taxon>Stramenopiles</taxon>
        <taxon>Oomycota</taxon>
        <taxon>Peronosporomycetes</taxon>
        <taxon>Peronosporales</taxon>
        <taxon>Peronosporaceae</taxon>
        <taxon>Phytophthora</taxon>
    </lineage>
</organism>
<reference evidence="2" key="1">
    <citation type="submission" date="2017-03" db="EMBL/GenBank/DDBJ databases">
        <title>Phytopthora megakarya and P. palmivora, two closely related causual agents of cacao black pod achieved similar genome size and gene model numbers by different mechanisms.</title>
        <authorList>
            <person name="Ali S."/>
            <person name="Shao J."/>
            <person name="Larry D.J."/>
            <person name="Kronmiller B."/>
            <person name="Shen D."/>
            <person name="Strem M.D."/>
            <person name="Melnick R.L."/>
            <person name="Guiltinan M.J."/>
            <person name="Tyler B.M."/>
            <person name="Meinhardt L.W."/>
            <person name="Bailey B.A."/>
        </authorList>
    </citation>
    <scope>NUCLEOTIDE SEQUENCE [LARGE SCALE GENOMIC DNA]</scope>
    <source>
        <strain evidence="2">zdho120</strain>
    </source>
</reference>
<dbReference type="STRING" id="4795.A0A225UED9"/>
<evidence type="ECO:0000313" key="2">
    <source>
        <dbReference type="Proteomes" id="UP000198211"/>
    </source>
</evidence>
<name>A0A225UED9_9STRA</name>
<sequence>MLTAILIQNFPETSERYPMSPFASRMRSCLFAENVNLSELLSWSVELKRETSLPPHDEKEPFTREIQLINHQNAVISQLLETNKELSHRVAQLERRLCRPDPEVLQVNTPTIADTHGEVASSGMHAASNAETCSSKAKGRSSSKSAQAVWFEWYTKTPRLWVSCNDRKYKSQTKQIVAFMRLFLPHGFKLDPSSSGYADSVLSVGKEAEQNMQCFLCSRGMKRKLGSGLLKHLRLLLREGALKELIAQYRARVAVGQIVDPAPEDTKDSF</sequence>
<evidence type="ECO:0000313" key="1">
    <source>
        <dbReference type="EMBL" id="OWY91280.1"/>
    </source>
</evidence>
<keyword evidence="2" id="KW-1185">Reference proteome</keyword>